<reference evidence="1 2" key="1">
    <citation type="submission" date="2019-02" db="EMBL/GenBank/DDBJ databases">
        <title>Deep-cultivation of Planctomycetes and their phenomic and genomic characterization uncovers novel biology.</title>
        <authorList>
            <person name="Wiegand S."/>
            <person name="Jogler M."/>
            <person name="Boedeker C."/>
            <person name="Pinto D."/>
            <person name="Vollmers J."/>
            <person name="Rivas-Marin E."/>
            <person name="Kohn T."/>
            <person name="Peeters S.H."/>
            <person name="Heuer A."/>
            <person name="Rast P."/>
            <person name="Oberbeckmann S."/>
            <person name="Bunk B."/>
            <person name="Jeske O."/>
            <person name="Meyerdierks A."/>
            <person name="Storesund J.E."/>
            <person name="Kallscheuer N."/>
            <person name="Luecker S."/>
            <person name="Lage O.M."/>
            <person name="Pohl T."/>
            <person name="Merkel B.J."/>
            <person name="Hornburger P."/>
            <person name="Mueller R.-W."/>
            <person name="Bruemmer F."/>
            <person name="Labrenz M."/>
            <person name="Spormann A.M."/>
            <person name="Op den Camp H."/>
            <person name="Overmann J."/>
            <person name="Amann R."/>
            <person name="Jetten M.S.M."/>
            <person name="Mascher T."/>
            <person name="Medema M.H."/>
            <person name="Devos D.P."/>
            <person name="Kaster A.-K."/>
            <person name="Ovreas L."/>
            <person name="Rohde M."/>
            <person name="Galperin M.Y."/>
            <person name="Jogler C."/>
        </authorList>
    </citation>
    <scope>NUCLEOTIDE SEQUENCE [LARGE SCALE GENOMIC DNA]</scope>
    <source>
        <strain evidence="1 2">KS4</strain>
    </source>
</reference>
<protein>
    <submittedName>
        <fullName evidence="1">Uncharacterized protein</fullName>
    </submittedName>
</protein>
<dbReference type="Proteomes" id="UP000317369">
    <property type="component" value="Chromosome"/>
</dbReference>
<dbReference type="RefSeq" id="WP_145074919.1">
    <property type="nucleotide sequence ID" value="NZ_CP036425.1"/>
</dbReference>
<organism evidence="1 2">
    <name type="scientific">Poriferisphaera corsica</name>
    <dbReference type="NCBI Taxonomy" id="2528020"/>
    <lineage>
        <taxon>Bacteria</taxon>
        <taxon>Pseudomonadati</taxon>
        <taxon>Planctomycetota</taxon>
        <taxon>Phycisphaerae</taxon>
        <taxon>Phycisphaerales</taxon>
        <taxon>Phycisphaeraceae</taxon>
        <taxon>Poriferisphaera</taxon>
    </lineage>
</organism>
<dbReference type="KEGG" id="pcor:KS4_08260"/>
<keyword evidence="2" id="KW-1185">Reference proteome</keyword>
<name>A0A517YRH1_9BACT</name>
<sequence length="80" mass="8594">MSSLHIISYYPTTVALQLKVGFEKTMLRTGGIAATQGRVWKNDATHGGGSLQLKGGFGKMMLRTGGIAATQGRIWKKLVT</sequence>
<dbReference type="AlphaFoldDB" id="A0A517YRH1"/>
<dbReference type="EMBL" id="CP036425">
    <property type="protein sequence ID" value="QDU32791.1"/>
    <property type="molecule type" value="Genomic_DNA"/>
</dbReference>
<gene>
    <name evidence="1" type="ORF">KS4_08260</name>
</gene>
<proteinExistence type="predicted"/>
<evidence type="ECO:0000313" key="1">
    <source>
        <dbReference type="EMBL" id="QDU32791.1"/>
    </source>
</evidence>
<evidence type="ECO:0000313" key="2">
    <source>
        <dbReference type="Proteomes" id="UP000317369"/>
    </source>
</evidence>
<accession>A0A517YRH1</accession>